<evidence type="ECO:0000259" key="2">
    <source>
        <dbReference type="Pfam" id="PF12390"/>
    </source>
</evidence>
<dbReference type="OrthoDB" id="9787096at2"/>
<dbReference type="EMBL" id="CSTD01000002">
    <property type="protein sequence ID" value="CPR11016.1"/>
    <property type="molecule type" value="Genomic_DNA"/>
</dbReference>
<dbReference type="GO" id="GO:0003723">
    <property type="term" value="F:RNA binding"/>
    <property type="evidence" value="ECO:0007669"/>
    <property type="project" value="InterPro"/>
</dbReference>
<evidence type="ECO:0000313" key="4">
    <source>
        <dbReference type="Proteomes" id="UP000198875"/>
    </source>
</evidence>
<dbReference type="GO" id="GO:0005737">
    <property type="term" value="C:cytoplasm"/>
    <property type="evidence" value="ECO:0007669"/>
    <property type="project" value="InterPro"/>
</dbReference>
<accession>A0A0U0WA70</accession>
<sequence length="108" mass="11654">MSDPRRRVPSTDTLLADPRLAEAQRVLGRTLVKSVIAEAQQRARAGEIEPERVAEHAVAALPGTASSLRPVINATTRRVAVPLLEQLDARRVTRRAGDGTRTVVVSPS</sequence>
<dbReference type="Proteomes" id="UP000198875">
    <property type="component" value="Unassembled WGS sequence"/>
</dbReference>
<name>A0A0U0WA70_MYCBE</name>
<dbReference type="AlphaFoldDB" id="A0A0U0WA70"/>
<gene>
    <name evidence="3" type="primary">selA</name>
    <name evidence="3" type="ORF">BN971_02293</name>
</gene>
<dbReference type="GO" id="GO:0001514">
    <property type="term" value="P:selenocysteine incorporation"/>
    <property type="evidence" value="ECO:0007669"/>
    <property type="project" value="InterPro"/>
</dbReference>
<reference evidence="3 4" key="1">
    <citation type="submission" date="2015-03" db="EMBL/GenBank/DDBJ databases">
        <authorList>
            <person name="Murphy D."/>
        </authorList>
    </citation>
    <scope>NUCLEOTIDE SEQUENCE [LARGE SCALE GENOMIC DNA]</scope>
    <source>
        <strain evidence="3 4">DSM 44277</strain>
    </source>
</reference>
<dbReference type="GO" id="GO:0003746">
    <property type="term" value="F:translation elongation factor activity"/>
    <property type="evidence" value="ECO:0007669"/>
    <property type="project" value="InterPro"/>
</dbReference>
<organism evidence="3 4">
    <name type="scientific">Mycobacterium bohemicum DSM 44277</name>
    <dbReference type="NCBI Taxonomy" id="1236609"/>
    <lineage>
        <taxon>Bacteria</taxon>
        <taxon>Bacillati</taxon>
        <taxon>Actinomycetota</taxon>
        <taxon>Actinomycetes</taxon>
        <taxon>Mycobacteriales</taxon>
        <taxon>Mycobacteriaceae</taxon>
        <taxon>Mycobacterium</taxon>
    </lineage>
</organism>
<feature type="domain" description="Elongation factor SelB fourth winged-helix" evidence="1">
    <location>
        <begin position="66"/>
        <end position="100"/>
    </location>
</feature>
<dbReference type="GO" id="GO:0005525">
    <property type="term" value="F:GTP binding"/>
    <property type="evidence" value="ECO:0007669"/>
    <property type="project" value="InterPro"/>
</dbReference>
<dbReference type="InterPro" id="IPR036388">
    <property type="entry name" value="WH-like_DNA-bd_sf"/>
</dbReference>
<protein>
    <submittedName>
        <fullName evidence="3">Selenocysteine synthase</fullName>
    </submittedName>
</protein>
<proteinExistence type="predicted"/>
<dbReference type="InterPro" id="IPR015191">
    <property type="entry name" value="SelB_WHD4"/>
</dbReference>
<dbReference type="Pfam" id="PF09107">
    <property type="entry name" value="WHD_3rd_SelB"/>
    <property type="match status" value="1"/>
</dbReference>
<feature type="domain" description="L-seryl-tRNA selenium transferase N-terminal" evidence="2">
    <location>
        <begin position="5"/>
        <end position="44"/>
    </location>
</feature>
<dbReference type="InterPro" id="IPR025862">
    <property type="entry name" value="SelA_trans_N_dom"/>
</dbReference>
<dbReference type="Pfam" id="PF12390">
    <property type="entry name" value="Se-cys_synth_N"/>
    <property type="match status" value="1"/>
</dbReference>
<evidence type="ECO:0000259" key="1">
    <source>
        <dbReference type="Pfam" id="PF09107"/>
    </source>
</evidence>
<evidence type="ECO:0000313" key="3">
    <source>
        <dbReference type="EMBL" id="CPR11016.1"/>
    </source>
</evidence>
<dbReference type="Gene3D" id="1.10.10.10">
    <property type="entry name" value="Winged helix-like DNA-binding domain superfamily/Winged helix DNA-binding domain"/>
    <property type="match status" value="1"/>
</dbReference>